<organism evidence="1 2">
    <name type="scientific">Gossypium arboreum</name>
    <name type="common">Tree cotton</name>
    <name type="synonym">Gossypium nanking</name>
    <dbReference type="NCBI Taxonomy" id="29729"/>
    <lineage>
        <taxon>Eukaryota</taxon>
        <taxon>Viridiplantae</taxon>
        <taxon>Streptophyta</taxon>
        <taxon>Embryophyta</taxon>
        <taxon>Tracheophyta</taxon>
        <taxon>Spermatophyta</taxon>
        <taxon>Magnoliopsida</taxon>
        <taxon>eudicotyledons</taxon>
        <taxon>Gunneridae</taxon>
        <taxon>Pentapetalae</taxon>
        <taxon>rosids</taxon>
        <taxon>malvids</taxon>
        <taxon>Malvales</taxon>
        <taxon>Malvaceae</taxon>
        <taxon>Malvoideae</taxon>
        <taxon>Gossypium</taxon>
    </lineage>
</organism>
<keyword evidence="2" id="KW-1185">Reference proteome</keyword>
<dbReference type="EMBL" id="KN420579">
    <property type="protein sequence ID" value="KHG22086.1"/>
    <property type="molecule type" value="Genomic_DNA"/>
</dbReference>
<dbReference type="AlphaFoldDB" id="A0A0B0PFA5"/>
<sequence length="32" mass="3946">MNNFVKSYQIQVYLLCIAYLRKKGKYLNMRFV</sequence>
<name>A0A0B0PFA5_GOSAR</name>
<proteinExistence type="predicted"/>
<evidence type="ECO:0000313" key="1">
    <source>
        <dbReference type="EMBL" id="KHG22086.1"/>
    </source>
</evidence>
<evidence type="ECO:0000313" key="2">
    <source>
        <dbReference type="Proteomes" id="UP000032142"/>
    </source>
</evidence>
<reference evidence="2" key="1">
    <citation type="submission" date="2014-09" db="EMBL/GenBank/DDBJ databases">
        <authorList>
            <person name="Mudge J."/>
            <person name="Ramaraj T."/>
            <person name="Lindquist I.E."/>
            <person name="Bharti A.K."/>
            <person name="Sundararajan A."/>
            <person name="Cameron C.T."/>
            <person name="Woodward J.E."/>
            <person name="May G.D."/>
            <person name="Brubaker C."/>
            <person name="Broadhvest J."/>
            <person name="Wilkins T.A."/>
        </authorList>
    </citation>
    <scope>NUCLEOTIDE SEQUENCE</scope>
    <source>
        <strain evidence="2">cv. AKA8401</strain>
    </source>
</reference>
<gene>
    <name evidence="1" type="ORF">F383_26961</name>
</gene>
<protein>
    <submittedName>
        <fullName evidence="1">Uncharacterized protein</fullName>
    </submittedName>
</protein>
<accession>A0A0B0PFA5</accession>
<dbReference type="Proteomes" id="UP000032142">
    <property type="component" value="Unassembled WGS sequence"/>
</dbReference>